<dbReference type="AlphaFoldDB" id="A0A4R3YJ78"/>
<dbReference type="RefSeq" id="WP_066448467.1">
    <property type="nucleotide sequence ID" value="NZ_JANKBF010000005.1"/>
</dbReference>
<organism evidence="1 2">
    <name type="scientific">Longibaculum muris</name>
    <dbReference type="NCBI Taxonomy" id="1796628"/>
    <lineage>
        <taxon>Bacteria</taxon>
        <taxon>Bacillati</taxon>
        <taxon>Bacillota</taxon>
        <taxon>Erysipelotrichia</taxon>
        <taxon>Erysipelotrichales</taxon>
        <taxon>Coprobacillaceae</taxon>
        <taxon>Longibaculum</taxon>
    </lineage>
</organism>
<comment type="caution">
    <text evidence="1">The sequence shown here is derived from an EMBL/GenBank/DDBJ whole genome shotgun (WGS) entry which is preliminary data.</text>
</comment>
<sequence>MGKWIKVVIALVMAIGLIGAGVYMKLESGYTLDTDENIKKAIQEVFHVNVDDEEISYSAAIDSDKSLYFIITFYKNTYKLFTFEQNSKGKYESDFHYVSFPDSSENAYVISLSPMDNIVCIPNVFGMINSIDITAGNYEIGGEVVSNQKFIIEYLGENQDVQIEAYDSFGDHVDLNPELINIVYNYTTQ</sequence>
<dbReference type="GeneID" id="98916506"/>
<dbReference type="Proteomes" id="UP000295515">
    <property type="component" value="Unassembled WGS sequence"/>
</dbReference>
<evidence type="ECO:0000313" key="1">
    <source>
        <dbReference type="EMBL" id="TCV92260.1"/>
    </source>
</evidence>
<protein>
    <submittedName>
        <fullName evidence="1">Uncharacterized protein</fullName>
    </submittedName>
</protein>
<gene>
    <name evidence="1" type="ORF">EDD60_1275</name>
</gene>
<name>A0A4R3YJ78_9FIRM</name>
<dbReference type="EMBL" id="SMCQ01000027">
    <property type="protein sequence ID" value="TCV92260.1"/>
    <property type="molecule type" value="Genomic_DNA"/>
</dbReference>
<accession>A0A4R3YJ78</accession>
<evidence type="ECO:0000313" key="2">
    <source>
        <dbReference type="Proteomes" id="UP000295515"/>
    </source>
</evidence>
<proteinExistence type="predicted"/>
<reference evidence="1 2" key="1">
    <citation type="submission" date="2019-03" db="EMBL/GenBank/DDBJ databases">
        <title>Genomic Encyclopedia of Type Strains, Phase IV (KMG-IV): sequencing the most valuable type-strain genomes for metagenomic binning, comparative biology and taxonomic classification.</title>
        <authorList>
            <person name="Goeker M."/>
        </authorList>
    </citation>
    <scope>NUCLEOTIDE SEQUENCE [LARGE SCALE GENOMIC DNA]</scope>
    <source>
        <strain evidence="1 2">DSM 29487</strain>
    </source>
</reference>
<keyword evidence="2" id="KW-1185">Reference proteome</keyword>